<feature type="transmembrane region" description="Helical" evidence="7">
    <location>
        <begin position="31"/>
        <end position="52"/>
    </location>
</feature>
<dbReference type="GO" id="GO:0016020">
    <property type="term" value="C:membrane"/>
    <property type="evidence" value="ECO:0007669"/>
    <property type="project" value="UniProtKB-SubCell"/>
</dbReference>
<comment type="subcellular location">
    <subcellularLocation>
        <location evidence="1">Membrane</location>
        <topology evidence="1">Multi-pass membrane protein</topology>
    </subcellularLocation>
</comment>
<accession>A0AAW1R3J4</accession>
<feature type="transmembrane region" description="Helical" evidence="7">
    <location>
        <begin position="6"/>
        <end position="24"/>
    </location>
</feature>
<comment type="similarity">
    <text evidence="2">Belongs to the LIMR family.</text>
</comment>
<evidence type="ECO:0000256" key="7">
    <source>
        <dbReference type="SAM" id="Phobius"/>
    </source>
</evidence>
<feature type="region of interest" description="Disordered" evidence="6">
    <location>
        <begin position="649"/>
        <end position="726"/>
    </location>
</feature>
<feature type="compositionally biased region" description="Basic and acidic residues" evidence="6">
    <location>
        <begin position="683"/>
        <end position="693"/>
    </location>
</feature>
<reference evidence="8 9" key="1">
    <citation type="journal article" date="2024" name="Nat. Commun.">
        <title>Phylogenomics reveals the evolutionary origins of lichenization in chlorophyte algae.</title>
        <authorList>
            <person name="Puginier C."/>
            <person name="Libourel C."/>
            <person name="Otte J."/>
            <person name="Skaloud P."/>
            <person name="Haon M."/>
            <person name="Grisel S."/>
            <person name="Petersen M."/>
            <person name="Berrin J.G."/>
            <person name="Delaux P.M."/>
            <person name="Dal Grande F."/>
            <person name="Keller J."/>
        </authorList>
    </citation>
    <scope>NUCLEOTIDE SEQUENCE [LARGE SCALE GENOMIC DNA]</scope>
    <source>
        <strain evidence="8 9">SAG 2145</strain>
    </source>
</reference>
<dbReference type="PANTHER" id="PTHR21355:SF0">
    <property type="entry name" value="G-PROTEIN COUPLED RECEPTOR-ASSOCIATED PROTEIN LMBRD2"/>
    <property type="match status" value="1"/>
</dbReference>
<evidence type="ECO:0000256" key="1">
    <source>
        <dbReference type="ARBA" id="ARBA00004141"/>
    </source>
</evidence>
<dbReference type="EMBL" id="JALJOS010000016">
    <property type="protein sequence ID" value="KAK9828292.1"/>
    <property type="molecule type" value="Genomic_DNA"/>
</dbReference>
<feature type="region of interest" description="Disordered" evidence="6">
    <location>
        <begin position="576"/>
        <end position="612"/>
    </location>
</feature>
<dbReference type="InterPro" id="IPR051584">
    <property type="entry name" value="GPCR-associated_LMBR1"/>
</dbReference>
<evidence type="ECO:0000256" key="6">
    <source>
        <dbReference type="SAM" id="MobiDB-lite"/>
    </source>
</evidence>
<evidence type="ECO:0000256" key="2">
    <source>
        <dbReference type="ARBA" id="ARBA00010487"/>
    </source>
</evidence>
<name>A0AAW1R3J4_9CHLO</name>
<organism evidence="8 9">
    <name type="scientific">Apatococcus lobatus</name>
    <dbReference type="NCBI Taxonomy" id="904363"/>
    <lineage>
        <taxon>Eukaryota</taxon>
        <taxon>Viridiplantae</taxon>
        <taxon>Chlorophyta</taxon>
        <taxon>core chlorophytes</taxon>
        <taxon>Trebouxiophyceae</taxon>
        <taxon>Chlorellales</taxon>
        <taxon>Chlorellaceae</taxon>
        <taxon>Apatococcus</taxon>
    </lineage>
</organism>
<evidence type="ECO:0000313" key="8">
    <source>
        <dbReference type="EMBL" id="KAK9828292.1"/>
    </source>
</evidence>
<dbReference type="AlphaFoldDB" id="A0AAW1R3J4"/>
<evidence type="ECO:0000256" key="3">
    <source>
        <dbReference type="ARBA" id="ARBA00022692"/>
    </source>
</evidence>
<keyword evidence="5 7" id="KW-0472">Membrane</keyword>
<keyword evidence="9" id="KW-1185">Reference proteome</keyword>
<dbReference type="Pfam" id="PF04791">
    <property type="entry name" value="LMBR1"/>
    <property type="match status" value="1"/>
</dbReference>
<comment type="caution">
    <text evidence="8">The sequence shown here is derived from an EMBL/GenBank/DDBJ whole genome shotgun (WGS) entry which is preliminary data.</text>
</comment>
<proteinExistence type="inferred from homology"/>
<feature type="transmembrane region" description="Helical" evidence="7">
    <location>
        <begin position="486"/>
        <end position="506"/>
    </location>
</feature>
<dbReference type="PANTHER" id="PTHR21355">
    <property type="entry name" value="G-PROTEIN COUPLED RECEPTOR-ASSOCIATED PROTEIN LMBRD2"/>
    <property type="match status" value="1"/>
</dbReference>
<evidence type="ECO:0000313" key="9">
    <source>
        <dbReference type="Proteomes" id="UP001438707"/>
    </source>
</evidence>
<feature type="transmembrane region" description="Helical" evidence="7">
    <location>
        <begin position="64"/>
        <end position="90"/>
    </location>
</feature>
<dbReference type="Proteomes" id="UP001438707">
    <property type="component" value="Unassembled WGS sequence"/>
</dbReference>
<feature type="transmembrane region" description="Helical" evidence="7">
    <location>
        <begin position="345"/>
        <end position="367"/>
    </location>
</feature>
<feature type="transmembrane region" description="Helical" evidence="7">
    <location>
        <begin position="387"/>
        <end position="408"/>
    </location>
</feature>
<feature type="compositionally biased region" description="Low complexity" evidence="6">
    <location>
        <begin position="654"/>
        <end position="671"/>
    </location>
</feature>
<evidence type="ECO:0000256" key="4">
    <source>
        <dbReference type="ARBA" id="ARBA00022989"/>
    </source>
</evidence>
<evidence type="ECO:0000256" key="5">
    <source>
        <dbReference type="ARBA" id="ARBA00023136"/>
    </source>
</evidence>
<sequence length="726" mass="79192">MWAFYIPAISCVVLAVLFTLRRYADPKTPIIVRLVAIISWVTSLSIVALVPLDVWTTLAAQKNPAIGILWSICYWSTQVLTWFLIPFFQGYFDAGNFSKLGKSQTSLRNSLTHWAVIGVLGGIGLAFLLITGRLTISSIPNVAIQLSNTYGLIVISLLLSYGLVEIPRFVWKTSEPEVRLRYCCHRIGRAAEKLEDAAFELIRVATVVEATSQPMPKRDPLRSYMDKIYQQASDMSPIKPSQCPKDEQGRVDLDDLTDKDLDYGCDLHGLASLRQRLQRATDNYKGLNAEYVNQVMDGFELEAVCKARRTGDYHIQTAPTSKPQAQLATALMVYRAVLRPWVRKLLALLLASLSAVVVWSEATIGSGRHPDLSPFSLAVHAGHLGEVGTQLLVMIPLAYMCAANYYSIFKLGMFSFYLLVPHATQPASLLLNASLVCRFITPLCYNFLHVIRMHVPEADGQATVFSQKMGAAMQEVPVLNQEFNSWFPLVTVVVCLIVLLNAWDYAARFVVSARYRFDEDSAVDEFSERGRLLLRHEQDGKARGVPLGDCLGLWGSVEAPVSLTAARARASGGGKLLGINKSSRSETRPSMPPSQSSALNRSLAGPVPASGVASATTEGITEAATTVARSARAGISNLTKSFIQKKANGEQTFSSRSAAGSASSSRPPASGLDGIFARMNTDGTRRADSGSDRIDDDTDDGGLLGSQPDSLFGNAGSNASWLPRRR</sequence>
<keyword evidence="4 7" id="KW-1133">Transmembrane helix</keyword>
<gene>
    <name evidence="8" type="ORF">WJX74_007473</name>
</gene>
<feature type="transmembrane region" description="Helical" evidence="7">
    <location>
        <begin position="111"/>
        <end position="130"/>
    </location>
</feature>
<feature type="transmembrane region" description="Helical" evidence="7">
    <location>
        <begin position="150"/>
        <end position="171"/>
    </location>
</feature>
<keyword evidence="3 7" id="KW-0812">Transmembrane</keyword>
<protein>
    <submittedName>
        <fullName evidence="8">Uncharacterized protein</fullName>
    </submittedName>
</protein>
<feature type="transmembrane region" description="Helical" evidence="7">
    <location>
        <begin position="429"/>
        <end position="448"/>
    </location>
</feature>
<dbReference type="InterPro" id="IPR006876">
    <property type="entry name" value="LMBR1-like_membr_prot"/>
</dbReference>